<dbReference type="PANTHER" id="PTHR46105">
    <property type="entry name" value="AGAP004733-PA"/>
    <property type="match status" value="1"/>
</dbReference>
<dbReference type="Proteomes" id="UP000054359">
    <property type="component" value="Unassembled WGS sequence"/>
</dbReference>
<protein>
    <submittedName>
        <fullName evidence="7">Zinc finger protein 335</fullName>
    </submittedName>
</protein>
<dbReference type="SUPFAM" id="SSF57667">
    <property type="entry name" value="beta-beta-alpha zinc fingers"/>
    <property type="match status" value="1"/>
</dbReference>
<feature type="non-terminal residue" evidence="7">
    <location>
        <position position="62"/>
    </location>
</feature>
<dbReference type="InterPro" id="IPR036236">
    <property type="entry name" value="Znf_C2H2_sf"/>
</dbReference>
<evidence type="ECO:0000256" key="4">
    <source>
        <dbReference type="ARBA" id="ARBA00022833"/>
    </source>
</evidence>
<keyword evidence="2" id="KW-0677">Repeat</keyword>
<dbReference type="PANTHER" id="PTHR46105:SF28">
    <property type="entry name" value="ZINC FINGER PROTEIN 37-LIKE"/>
    <property type="match status" value="1"/>
</dbReference>
<keyword evidence="4" id="KW-0862">Zinc</keyword>
<gene>
    <name evidence="7" type="ORF">X975_18809</name>
</gene>
<keyword evidence="8" id="KW-1185">Reference proteome</keyword>
<dbReference type="InterPro" id="IPR050457">
    <property type="entry name" value="ZnFinger_BTB_dom_contain"/>
</dbReference>
<keyword evidence="3 5" id="KW-0863">Zinc-finger</keyword>
<evidence type="ECO:0000313" key="8">
    <source>
        <dbReference type="Proteomes" id="UP000054359"/>
    </source>
</evidence>
<dbReference type="GO" id="GO:0000978">
    <property type="term" value="F:RNA polymerase II cis-regulatory region sequence-specific DNA binding"/>
    <property type="evidence" value="ECO:0007669"/>
    <property type="project" value="TreeGrafter"/>
</dbReference>
<evidence type="ECO:0000256" key="3">
    <source>
        <dbReference type="ARBA" id="ARBA00022771"/>
    </source>
</evidence>
<sequence>MPYFEAEKYMKSSDQIHYCVICNYYSKNLHHVRRHILTHTGERPYQCKICGYKFRQKVHLKG</sequence>
<dbReference type="STRING" id="407821.A0A087UKE0"/>
<evidence type="ECO:0000256" key="1">
    <source>
        <dbReference type="ARBA" id="ARBA00022723"/>
    </source>
</evidence>
<reference evidence="7 8" key="1">
    <citation type="submission" date="2013-11" db="EMBL/GenBank/DDBJ databases">
        <title>Genome sequencing of Stegodyphus mimosarum.</title>
        <authorList>
            <person name="Bechsgaard J."/>
        </authorList>
    </citation>
    <scope>NUCLEOTIDE SEQUENCE [LARGE SCALE GENOMIC DNA]</scope>
</reference>
<dbReference type="AlphaFoldDB" id="A0A087UKE0"/>
<dbReference type="GO" id="GO:0008270">
    <property type="term" value="F:zinc ion binding"/>
    <property type="evidence" value="ECO:0007669"/>
    <property type="project" value="UniProtKB-KW"/>
</dbReference>
<dbReference type="FunFam" id="3.30.160.60:FF:000624">
    <property type="entry name" value="zinc finger protein 697"/>
    <property type="match status" value="1"/>
</dbReference>
<feature type="domain" description="C2H2-type" evidence="6">
    <location>
        <begin position="17"/>
        <end position="44"/>
    </location>
</feature>
<evidence type="ECO:0000256" key="5">
    <source>
        <dbReference type="PROSITE-ProRule" id="PRU00042"/>
    </source>
</evidence>
<dbReference type="Pfam" id="PF00096">
    <property type="entry name" value="zf-C2H2"/>
    <property type="match status" value="1"/>
</dbReference>
<organism evidence="7 8">
    <name type="scientific">Stegodyphus mimosarum</name>
    <name type="common">African social velvet spider</name>
    <dbReference type="NCBI Taxonomy" id="407821"/>
    <lineage>
        <taxon>Eukaryota</taxon>
        <taxon>Metazoa</taxon>
        <taxon>Ecdysozoa</taxon>
        <taxon>Arthropoda</taxon>
        <taxon>Chelicerata</taxon>
        <taxon>Arachnida</taxon>
        <taxon>Araneae</taxon>
        <taxon>Araneomorphae</taxon>
        <taxon>Entelegynae</taxon>
        <taxon>Eresoidea</taxon>
        <taxon>Eresidae</taxon>
        <taxon>Stegodyphus</taxon>
    </lineage>
</organism>
<evidence type="ECO:0000259" key="6">
    <source>
        <dbReference type="PROSITE" id="PS50157"/>
    </source>
</evidence>
<keyword evidence="1" id="KW-0479">Metal-binding</keyword>
<accession>A0A087UKE0</accession>
<dbReference type="EMBL" id="KK120232">
    <property type="protein sequence ID" value="KFM77829.1"/>
    <property type="molecule type" value="Genomic_DNA"/>
</dbReference>
<proteinExistence type="predicted"/>
<name>A0A087UKE0_STEMI</name>
<evidence type="ECO:0000313" key="7">
    <source>
        <dbReference type="EMBL" id="KFM77829.1"/>
    </source>
</evidence>
<dbReference type="PROSITE" id="PS50157">
    <property type="entry name" value="ZINC_FINGER_C2H2_2"/>
    <property type="match status" value="1"/>
</dbReference>
<dbReference type="GO" id="GO:0000981">
    <property type="term" value="F:DNA-binding transcription factor activity, RNA polymerase II-specific"/>
    <property type="evidence" value="ECO:0007669"/>
    <property type="project" value="TreeGrafter"/>
</dbReference>
<evidence type="ECO:0000256" key="2">
    <source>
        <dbReference type="ARBA" id="ARBA00022737"/>
    </source>
</evidence>
<dbReference type="Gene3D" id="3.30.160.60">
    <property type="entry name" value="Classic Zinc Finger"/>
    <property type="match status" value="2"/>
</dbReference>
<dbReference type="OrthoDB" id="6429583at2759"/>
<dbReference type="InterPro" id="IPR013087">
    <property type="entry name" value="Znf_C2H2_type"/>
</dbReference>